<accession>A0A5B7ANK6</accession>
<evidence type="ECO:0000256" key="1">
    <source>
        <dbReference type="ARBA" id="ARBA00009065"/>
    </source>
</evidence>
<dbReference type="FunFam" id="1.10.472.10:FF:000070">
    <property type="entry name" value="CYCLIN D32"/>
    <property type="match status" value="1"/>
</dbReference>
<feature type="domain" description="Cyclin C-terminal" evidence="7">
    <location>
        <begin position="190"/>
        <end position="318"/>
    </location>
</feature>
<dbReference type="SMART" id="SM00385">
    <property type="entry name" value="CYCLIN"/>
    <property type="match status" value="2"/>
</dbReference>
<dbReference type="InterPro" id="IPR013763">
    <property type="entry name" value="Cyclin-like_dom"/>
</dbReference>
<dbReference type="GO" id="GO:0048316">
    <property type="term" value="P:seed development"/>
    <property type="evidence" value="ECO:0007669"/>
    <property type="project" value="UniProtKB-ARBA"/>
</dbReference>
<feature type="domain" description="Cyclin-like" evidence="6">
    <location>
        <begin position="198"/>
        <end position="282"/>
    </location>
</feature>
<evidence type="ECO:0000256" key="4">
    <source>
        <dbReference type="ARBA" id="ARBA00023306"/>
    </source>
</evidence>
<evidence type="ECO:0000256" key="5">
    <source>
        <dbReference type="RuleBase" id="RU000383"/>
    </source>
</evidence>
<organism evidence="8">
    <name type="scientific">Davidia involucrata</name>
    <name type="common">Dove tree</name>
    <dbReference type="NCBI Taxonomy" id="16924"/>
    <lineage>
        <taxon>Eukaryota</taxon>
        <taxon>Viridiplantae</taxon>
        <taxon>Streptophyta</taxon>
        <taxon>Embryophyta</taxon>
        <taxon>Tracheophyta</taxon>
        <taxon>Spermatophyta</taxon>
        <taxon>Magnoliopsida</taxon>
        <taxon>eudicotyledons</taxon>
        <taxon>Gunneridae</taxon>
        <taxon>Pentapetalae</taxon>
        <taxon>asterids</taxon>
        <taxon>Cornales</taxon>
        <taxon>Nyssaceae</taxon>
        <taxon>Davidia</taxon>
    </lineage>
</organism>
<dbReference type="GO" id="GO:0010444">
    <property type="term" value="P:guard mother cell differentiation"/>
    <property type="evidence" value="ECO:0007669"/>
    <property type="project" value="UniProtKB-ARBA"/>
</dbReference>
<evidence type="ECO:0000313" key="8">
    <source>
        <dbReference type="EMBL" id="MPA57021.1"/>
    </source>
</evidence>
<sequence>MASQEQEIHLQNFVLDGLYCEEEHFEGDLGEEESGTWTCGENVEKPVVLLEHDLCWDDDELVTLISKEKQTHLGRSELDSDGSITVARREAVEWMLRVNAHYGFSAVTAVLAVNYFDRFISSLCFRRDKPWMSQLAAVACLSLAAKVEETQIPLLLDLQVEESKYVFEAKTIQRMELLVLSTLQWKMNPVTPHSFFDHFIRRLGLKIHLHLEFLWRCERLLLSVITDSRFVSHLPSELAAATMLHVIKELEPYNVLDYQNQLMGVLKISKDKVDDCCKLILELAGKHGYKQYKTHKRKYQSIPGSPSGVIDAYFSCDSSSDSWAVAWSGSSSPEPLFKKSRAQDQQMRLAPLNRVSVGLLGSSR</sequence>
<keyword evidence="4" id="KW-0131">Cell cycle</keyword>
<dbReference type="CDD" id="cd20544">
    <property type="entry name" value="CYCLIN_AtCycD-like_rpt2"/>
    <property type="match status" value="1"/>
</dbReference>
<dbReference type="PROSITE" id="PS00292">
    <property type="entry name" value="CYCLINS"/>
    <property type="match status" value="1"/>
</dbReference>
<name>A0A5B7ANK6_DAVIN</name>
<dbReference type="Pfam" id="PF00134">
    <property type="entry name" value="Cyclin_N"/>
    <property type="match status" value="1"/>
</dbReference>
<dbReference type="InterPro" id="IPR006671">
    <property type="entry name" value="Cyclin_N"/>
</dbReference>
<evidence type="ECO:0000259" key="7">
    <source>
        <dbReference type="SMART" id="SM01332"/>
    </source>
</evidence>
<reference evidence="8" key="1">
    <citation type="submission" date="2019-08" db="EMBL/GenBank/DDBJ databases">
        <title>Reference gene set and small RNA set construction with multiple tissues from Davidia involucrata Baill.</title>
        <authorList>
            <person name="Yang H."/>
            <person name="Zhou C."/>
            <person name="Li G."/>
            <person name="Wang J."/>
            <person name="Gao P."/>
            <person name="Wang M."/>
            <person name="Wang R."/>
            <person name="Zhao Y."/>
        </authorList>
    </citation>
    <scope>NUCLEOTIDE SEQUENCE</scope>
    <source>
        <tissue evidence="8">Mixed with DoveR01_LX</tissue>
    </source>
</reference>
<dbReference type="InterPro" id="IPR039361">
    <property type="entry name" value="Cyclin"/>
</dbReference>
<dbReference type="InterPro" id="IPR004367">
    <property type="entry name" value="Cyclin_C-dom"/>
</dbReference>
<dbReference type="AlphaFoldDB" id="A0A5B7ANK6"/>
<gene>
    <name evidence="8" type="ORF">Din_026462</name>
</gene>
<evidence type="ECO:0000259" key="6">
    <source>
        <dbReference type="SMART" id="SM00385"/>
    </source>
</evidence>
<proteinExistence type="inferred from homology"/>
<dbReference type="Pfam" id="PF02984">
    <property type="entry name" value="Cyclin_C"/>
    <property type="match status" value="1"/>
</dbReference>
<keyword evidence="3 5" id="KW-0195">Cyclin</keyword>
<feature type="domain" description="Cyclin-like" evidence="6">
    <location>
        <begin position="93"/>
        <end position="181"/>
    </location>
</feature>
<dbReference type="GO" id="GO:0051301">
    <property type="term" value="P:cell division"/>
    <property type="evidence" value="ECO:0007669"/>
    <property type="project" value="UniProtKB-KW"/>
</dbReference>
<dbReference type="FunFam" id="1.10.472.10:FF:000074">
    <property type="entry name" value="D3-type cyclin"/>
    <property type="match status" value="1"/>
</dbReference>
<protein>
    <submittedName>
        <fullName evidence="8">Putative cyclin D3-2</fullName>
    </submittedName>
</protein>
<dbReference type="PANTHER" id="PTHR10177">
    <property type="entry name" value="CYCLINS"/>
    <property type="match status" value="1"/>
</dbReference>
<dbReference type="SMART" id="SM01332">
    <property type="entry name" value="Cyclin_C"/>
    <property type="match status" value="1"/>
</dbReference>
<dbReference type="Gene3D" id="1.10.472.10">
    <property type="entry name" value="Cyclin-like"/>
    <property type="match status" value="2"/>
</dbReference>
<dbReference type="CDD" id="cd20543">
    <property type="entry name" value="CYCLIN_AtCycD-like_rpt1"/>
    <property type="match status" value="1"/>
</dbReference>
<comment type="similarity">
    <text evidence="1">Belongs to the cyclin family. Cyclin D subfamily.</text>
</comment>
<dbReference type="SUPFAM" id="SSF47954">
    <property type="entry name" value="Cyclin-like"/>
    <property type="match status" value="2"/>
</dbReference>
<dbReference type="InterPro" id="IPR036915">
    <property type="entry name" value="Cyclin-like_sf"/>
</dbReference>
<dbReference type="EMBL" id="GHES01026462">
    <property type="protein sequence ID" value="MPA57021.1"/>
    <property type="molecule type" value="Transcribed_RNA"/>
</dbReference>
<keyword evidence="2" id="KW-0132">Cell division</keyword>
<evidence type="ECO:0000256" key="3">
    <source>
        <dbReference type="ARBA" id="ARBA00023127"/>
    </source>
</evidence>
<dbReference type="InterPro" id="IPR048258">
    <property type="entry name" value="Cyclins_cyclin-box"/>
</dbReference>
<evidence type="ECO:0000256" key="2">
    <source>
        <dbReference type="ARBA" id="ARBA00022618"/>
    </source>
</evidence>